<evidence type="ECO:0000313" key="3">
    <source>
        <dbReference type="WBParaSite" id="PDA_v2.g13126.t1"/>
    </source>
</evidence>
<protein>
    <submittedName>
        <fullName evidence="3">SWI5-dependent HO expression protein 3</fullName>
    </submittedName>
</protein>
<sequence>MSSRSQQRNNATDAVTTQCIERISALDQKLTSTNSELIHHKETLQLEIRDKTKDVLNEAKKDINNLKVNYDNEFASLRNSFNKDNESLTKKMEKKFKETEELMESRDTESKKYAEKLFNEHQSKIRELNIKIDKEVLELREMVINEVSSLKGQLETSRKEFKALQNLLEDLKSQLSKEEAARLGVRNELDNESSKLNAAINNLQKYIDKLSSEKRLEIEQLTSRSNGFASDFTNWETKQKQISRTLKESNTKRDELGNDIENLHNDIKKLSEFVHSKFEEIPDKIDEKFQQHSIDYRDMHDELKKENAEKCETVKKAVEKVNEELSGKYSDNLEATRKIAESVSF</sequence>
<keyword evidence="2" id="KW-1185">Reference proteome</keyword>
<evidence type="ECO:0000256" key="1">
    <source>
        <dbReference type="SAM" id="Coils"/>
    </source>
</evidence>
<evidence type="ECO:0000313" key="2">
    <source>
        <dbReference type="Proteomes" id="UP000887578"/>
    </source>
</evidence>
<proteinExistence type="predicted"/>
<dbReference type="AlphaFoldDB" id="A0A914P5D9"/>
<feature type="coiled-coil region" evidence="1">
    <location>
        <begin position="49"/>
        <end position="76"/>
    </location>
</feature>
<organism evidence="2 3">
    <name type="scientific">Panagrolaimus davidi</name>
    <dbReference type="NCBI Taxonomy" id="227884"/>
    <lineage>
        <taxon>Eukaryota</taxon>
        <taxon>Metazoa</taxon>
        <taxon>Ecdysozoa</taxon>
        <taxon>Nematoda</taxon>
        <taxon>Chromadorea</taxon>
        <taxon>Rhabditida</taxon>
        <taxon>Tylenchina</taxon>
        <taxon>Panagrolaimomorpha</taxon>
        <taxon>Panagrolaimoidea</taxon>
        <taxon>Panagrolaimidae</taxon>
        <taxon>Panagrolaimus</taxon>
    </lineage>
</organism>
<reference evidence="3" key="1">
    <citation type="submission" date="2022-11" db="UniProtKB">
        <authorList>
            <consortium name="WormBaseParasite"/>
        </authorList>
    </citation>
    <scope>IDENTIFICATION</scope>
</reference>
<accession>A0A914P5D9</accession>
<keyword evidence="1" id="KW-0175">Coiled coil</keyword>
<dbReference type="WBParaSite" id="PDA_v2.g13126.t1">
    <property type="protein sequence ID" value="PDA_v2.g13126.t1"/>
    <property type="gene ID" value="PDA_v2.g13126"/>
</dbReference>
<dbReference type="Proteomes" id="UP000887578">
    <property type="component" value="Unplaced"/>
</dbReference>
<feature type="coiled-coil region" evidence="1">
    <location>
        <begin position="147"/>
        <end position="213"/>
    </location>
</feature>
<name>A0A914P5D9_9BILA</name>
<dbReference type="SUPFAM" id="SSF58113">
    <property type="entry name" value="Apolipoprotein A-I"/>
    <property type="match status" value="1"/>
</dbReference>